<evidence type="ECO:0000256" key="1">
    <source>
        <dbReference type="ARBA" id="ARBA00004413"/>
    </source>
</evidence>
<feature type="region of interest" description="Disordered" evidence="7">
    <location>
        <begin position="234"/>
        <end position="299"/>
    </location>
</feature>
<dbReference type="InterPro" id="IPR051469">
    <property type="entry name" value="FliN/MopA/SpaO"/>
</dbReference>
<evidence type="ECO:0000313" key="10">
    <source>
        <dbReference type="EMBL" id="SHJ02900.1"/>
    </source>
</evidence>
<dbReference type="InterPro" id="IPR001172">
    <property type="entry name" value="FliN_T3SS_HrcQb"/>
</dbReference>
<evidence type="ECO:0000259" key="8">
    <source>
        <dbReference type="Pfam" id="PF01052"/>
    </source>
</evidence>
<evidence type="ECO:0000256" key="6">
    <source>
        <dbReference type="ARBA" id="ARBA00023136"/>
    </source>
</evidence>
<dbReference type="Pfam" id="PF01052">
    <property type="entry name" value="FliMN_C"/>
    <property type="match status" value="1"/>
</dbReference>
<accession>A0A1M6FZ15</accession>
<dbReference type="OrthoDB" id="9773459at2"/>
<dbReference type="SUPFAM" id="SSF103039">
    <property type="entry name" value="CheC-like"/>
    <property type="match status" value="1"/>
</dbReference>
<dbReference type="InterPro" id="IPR007597">
    <property type="entry name" value="CheC"/>
</dbReference>
<dbReference type="Gene3D" id="3.40.1550.10">
    <property type="entry name" value="CheC-like"/>
    <property type="match status" value="1"/>
</dbReference>
<keyword evidence="6" id="KW-0472">Membrane</keyword>
<feature type="domain" description="CheC-like protein" evidence="9">
    <location>
        <begin position="140"/>
        <end position="174"/>
    </location>
</feature>
<evidence type="ECO:0000256" key="2">
    <source>
        <dbReference type="ARBA" id="ARBA00009226"/>
    </source>
</evidence>
<dbReference type="GO" id="GO:0016787">
    <property type="term" value="F:hydrolase activity"/>
    <property type="evidence" value="ECO:0007669"/>
    <property type="project" value="InterPro"/>
</dbReference>
<evidence type="ECO:0000256" key="7">
    <source>
        <dbReference type="SAM" id="MobiDB-lite"/>
    </source>
</evidence>
<dbReference type="InterPro" id="IPR036429">
    <property type="entry name" value="SpoA-like_sf"/>
</dbReference>
<dbReference type="PRINTS" id="PR00956">
    <property type="entry name" value="FLGMOTORFLIN"/>
</dbReference>
<reference evidence="10 11" key="1">
    <citation type="submission" date="2016-11" db="EMBL/GenBank/DDBJ databases">
        <authorList>
            <person name="Varghese N."/>
            <person name="Submissions S."/>
        </authorList>
    </citation>
    <scope>NUCLEOTIDE SEQUENCE [LARGE SCALE GENOMIC DNA]</scope>
    <source>
        <strain evidence="10 11">DSM 19027</strain>
    </source>
</reference>
<sequence>MGDMLSQEEIDALLHGVSSEDESMTEDVANLAEPETEALTPEEVDALGEIGNISMGTSATTLYALLGQKVTITTPRVEVTTWDKIAKLFVKPFVAVKVQYTEGLKGLNLLFVKEEDVKIITDLMMGGDGFGNINGELNELHLSAISEAMNQMVGSASTSLSSMFDKRVDISPPESTLVDSAGNIDRIKIGAESSIVMIMFKLQIGELIDSEIMQLLPIPFAKEMVKNLMNKNKLSHSVNDNGMAQQPPVQNQAPQMQQAPLQQPQAPQMPPQYAYQPEPQAPGFGMQMPRRPQPSPQPINVQPAQFQSFEEDAFAFDGNNIGLLMDVPLQISVELGRTTKKIREILEFGQGSIIELDKLAGDPVDILVNGKVIAKGEVVVIDESFGVRITDILHPSKRL</sequence>
<dbReference type="CDD" id="cd17907">
    <property type="entry name" value="FliY_FliN-Y"/>
    <property type="match status" value="1"/>
</dbReference>
<keyword evidence="10" id="KW-0282">Flagellum</keyword>
<dbReference type="EMBL" id="FQZP01000020">
    <property type="protein sequence ID" value="SHJ02900.1"/>
    <property type="molecule type" value="Genomic_DNA"/>
</dbReference>
<dbReference type="GO" id="GO:0003774">
    <property type="term" value="F:cytoskeletal motor activity"/>
    <property type="evidence" value="ECO:0007669"/>
    <property type="project" value="InterPro"/>
</dbReference>
<dbReference type="Gene3D" id="2.30.330.10">
    <property type="entry name" value="SpoA-like"/>
    <property type="match status" value="1"/>
</dbReference>
<dbReference type="NCBIfam" id="NF005995">
    <property type="entry name" value="PRK08119.1"/>
    <property type="match status" value="1"/>
</dbReference>
<keyword evidence="4" id="KW-0145">Chemotaxis</keyword>
<dbReference type="SUPFAM" id="SSF101801">
    <property type="entry name" value="Surface presentation of antigens (SPOA)"/>
    <property type="match status" value="1"/>
</dbReference>
<dbReference type="NCBIfam" id="TIGR02480">
    <property type="entry name" value="fliN"/>
    <property type="match status" value="1"/>
</dbReference>
<dbReference type="Pfam" id="PF04509">
    <property type="entry name" value="CheC"/>
    <property type="match status" value="2"/>
</dbReference>
<dbReference type="InterPro" id="IPR012826">
    <property type="entry name" value="FliN"/>
</dbReference>
<proteinExistence type="inferred from homology"/>
<name>A0A1M6FZ15_9FIRM</name>
<dbReference type="PANTHER" id="PTHR43484">
    <property type="match status" value="1"/>
</dbReference>
<dbReference type="RefSeq" id="WP_149678613.1">
    <property type="nucleotide sequence ID" value="NZ_FQZP01000020.1"/>
</dbReference>
<evidence type="ECO:0000256" key="4">
    <source>
        <dbReference type="ARBA" id="ARBA00022500"/>
    </source>
</evidence>
<evidence type="ECO:0000256" key="3">
    <source>
        <dbReference type="ARBA" id="ARBA00022475"/>
    </source>
</evidence>
<dbReference type="GO" id="GO:0006935">
    <property type="term" value="P:chemotaxis"/>
    <property type="evidence" value="ECO:0007669"/>
    <property type="project" value="UniProtKB-KW"/>
</dbReference>
<feature type="domain" description="CheC-like protein" evidence="9">
    <location>
        <begin position="44"/>
        <end position="78"/>
    </location>
</feature>
<dbReference type="GO" id="GO:0071973">
    <property type="term" value="P:bacterial-type flagellum-dependent cell motility"/>
    <property type="evidence" value="ECO:0007669"/>
    <property type="project" value="InterPro"/>
</dbReference>
<feature type="domain" description="Flagellar motor switch protein FliN-like C-terminal" evidence="8">
    <location>
        <begin position="324"/>
        <end position="393"/>
    </location>
</feature>
<comment type="subcellular location">
    <subcellularLocation>
        <location evidence="1">Cell membrane</location>
        <topology evidence="1">Peripheral membrane protein</topology>
        <orientation evidence="1">Cytoplasmic side</orientation>
    </subcellularLocation>
</comment>
<gene>
    <name evidence="10" type="ORF">SAMN05444373_102017</name>
</gene>
<keyword evidence="10" id="KW-0969">Cilium</keyword>
<protein>
    <submittedName>
        <fullName evidence="10">Flagellar motor switch protein FliN/FliY</fullName>
    </submittedName>
</protein>
<dbReference type="GO" id="GO:0009425">
    <property type="term" value="C:bacterial-type flagellum basal body"/>
    <property type="evidence" value="ECO:0007669"/>
    <property type="project" value="InterPro"/>
</dbReference>
<evidence type="ECO:0000259" key="9">
    <source>
        <dbReference type="Pfam" id="PF04509"/>
    </source>
</evidence>
<keyword evidence="10" id="KW-0966">Cell projection</keyword>
<evidence type="ECO:0000256" key="5">
    <source>
        <dbReference type="ARBA" id="ARBA00022779"/>
    </source>
</evidence>
<feature type="compositionally biased region" description="Polar residues" evidence="7">
    <location>
        <begin position="234"/>
        <end position="243"/>
    </location>
</feature>
<keyword evidence="5" id="KW-0283">Flagellar rotation</keyword>
<organism evidence="10 11">
    <name type="scientific">Thermoclostridium caenicola</name>
    <dbReference type="NCBI Taxonomy" id="659425"/>
    <lineage>
        <taxon>Bacteria</taxon>
        <taxon>Bacillati</taxon>
        <taxon>Bacillota</taxon>
        <taxon>Clostridia</taxon>
        <taxon>Eubacteriales</taxon>
        <taxon>Oscillospiraceae</taxon>
        <taxon>Thermoclostridium</taxon>
    </lineage>
</organism>
<dbReference type="AlphaFoldDB" id="A0A1M6FZ15"/>
<dbReference type="InterPro" id="IPR001543">
    <property type="entry name" value="FliN-like_C"/>
</dbReference>
<dbReference type="Proteomes" id="UP000324781">
    <property type="component" value="Unassembled WGS sequence"/>
</dbReference>
<feature type="compositionally biased region" description="Low complexity" evidence="7">
    <location>
        <begin position="244"/>
        <end position="290"/>
    </location>
</feature>
<keyword evidence="11" id="KW-1185">Reference proteome</keyword>
<keyword evidence="3" id="KW-1003">Cell membrane</keyword>
<dbReference type="GO" id="GO:0005886">
    <property type="term" value="C:plasma membrane"/>
    <property type="evidence" value="ECO:0007669"/>
    <property type="project" value="UniProtKB-SubCell"/>
</dbReference>
<evidence type="ECO:0000313" key="11">
    <source>
        <dbReference type="Proteomes" id="UP000324781"/>
    </source>
</evidence>
<comment type="similarity">
    <text evidence="2">Belongs to the FliN/MopA/SpaO family.</text>
</comment>
<dbReference type="InterPro" id="IPR028976">
    <property type="entry name" value="CheC-like_sf"/>
</dbReference>
<dbReference type="PANTHER" id="PTHR43484:SF1">
    <property type="entry name" value="FLAGELLAR MOTOR SWITCH PROTEIN FLIN"/>
    <property type="match status" value="1"/>
</dbReference>